<evidence type="ECO:0000256" key="1">
    <source>
        <dbReference type="SAM" id="Phobius"/>
    </source>
</evidence>
<sequence length="276" mass="27611">MRKFGAGGVVRAADDATGNAWFEVAARAGHVTSGIVHILIAYVIVRIAVGAGGNADQSGALSAVASTTGGTVALWAAAAAFVAMAFWRVAEAIVGVHATEPNGPDDKGASGLADRGKALSLAVIYFAFAWTAVRFALGDGTSSSKENAGLSARLMGSGAGKLALVVVGVVVFCVGCYHVYKGISGNFMDDLSIADNAAVRTTGVIGYVAKGVVLAIAGILVGVAVVRADPSKATGIDGAVKALGSAPAGQILLFVAAIGVATYGVYAFVMARYARM</sequence>
<feature type="transmembrane region" description="Helical" evidence="1">
    <location>
        <begin position="158"/>
        <end position="180"/>
    </location>
</feature>
<keyword evidence="1" id="KW-0472">Membrane</keyword>
<proteinExistence type="predicted"/>
<feature type="domain" description="DUF1206" evidence="2">
    <location>
        <begin position="120"/>
        <end position="184"/>
    </location>
</feature>
<protein>
    <submittedName>
        <fullName evidence="3">DUF1206 domain-containing protein</fullName>
    </submittedName>
</protein>
<dbReference type="RefSeq" id="WP_328856100.1">
    <property type="nucleotide sequence ID" value="NZ_CP108021.1"/>
</dbReference>
<dbReference type="Proteomes" id="UP001432128">
    <property type="component" value="Chromosome"/>
</dbReference>
<keyword evidence="1" id="KW-0812">Transmembrane</keyword>
<feature type="transmembrane region" description="Helical" evidence="1">
    <location>
        <begin position="28"/>
        <end position="49"/>
    </location>
</feature>
<dbReference type="EMBL" id="CP108021">
    <property type="protein sequence ID" value="WUM18462.1"/>
    <property type="molecule type" value="Genomic_DNA"/>
</dbReference>
<reference evidence="3 4" key="1">
    <citation type="submission" date="2022-10" db="EMBL/GenBank/DDBJ databases">
        <title>The complete genomes of actinobacterial strains from the NBC collection.</title>
        <authorList>
            <person name="Joergensen T.S."/>
            <person name="Alvarez Arevalo M."/>
            <person name="Sterndorff E.B."/>
            <person name="Faurdal D."/>
            <person name="Vuksanovic O."/>
            <person name="Mourched A.-S."/>
            <person name="Charusanti P."/>
            <person name="Shaw S."/>
            <person name="Blin K."/>
            <person name="Weber T."/>
        </authorList>
    </citation>
    <scope>NUCLEOTIDE SEQUENCE [LARGE SCALE GENOMIC DNA]</scope>
    <source>
        <strain evidence="3 4">NBC_00319</strain>
    </source>
</reference>
<feature type="transmembrane region" description="Helical" evidence="1">
    <location>
        <begin position="118"/>
        <end position="137"/>
    </location>
</feature>
<dbReference type="InterPro" id="IPR009597">
    <property type="entry name" value="DUF1206"/>
</dbReference>
<dbReference type="Pfam" id="PF06724">
    <property type="entry name" value="DUF1206"/>
    <property type="match status" value="3"/>
</dbReference>
<evidence type="ECO:0000259" key="2">
    <source>
        <dbReference type="Pfam" id="PF06724"/>
    </source>
</evidence>
<feature type="transmembrane region" description="Helical" evidence="1">
    <location>
        <begin position="61"/>
        <end position="87"/>
    </location>
</feature>
<dbReference type="AlphaFoldDB" id="A0AAU4JXJ8"/>
<feature type="domain" description="DUF1206" evidence="2">
    <location>
        <begin position="28"/>
        <end position="94"/>
    </location>
</feature>
<gene>
    <name evidence="3" type="ORF">OG579_11925</name>
</gene>
<accession>A0AAU4JXJ8</accession>
<organism evidence="3 4">
    <name type="scientific">Williamsia herbipolensis</name>
    <dbReference type="NCBI Taxonomy" id="1603258"/>
    <lineage>
        <taxon>Bacteria</taxon>
        <taxon>Bacillati</taxon>
        <taxon>Actinomycetota</taxon>
        <taxon>Actinomycetes</taxon>
        <taxon>Mycobacteriales</taxon>
        <taxon>Nocardiaceae</taxon>
        <taxon>Williamsia</taxon>
    </lineage>
</organism>
<keyword evidence="4" id="KW-1185">Reference proteome</keyword>
<feature type="domain" description="DUF1206" evidence="2">
    <location>
        <begin position="205"/>
        <end position="273"/>
    </location>
</feature>
<evidence type="ECO:0000313" key="4">
    <source>
        <dbReference type="Proteomes" id="UP001432128"/>
    </source>
</evidence>
<name>A0AAU4JXJ8_9NOCA</name>
<keyword evidence="1" id="KW-1133">Transmembrane helix</keyword>
<feature type="transmembrane region" description="Helical" evidence="1">
    <location>
        <begin position="204"/>
        <end position="226"/>
    </location>
</feature>
<dbReference type="KEGG" id="whr:OG579_11925"/>
<feature type="transmembrane region" description="Helical" evidence="1">
    <location>
        <begin position="251"/>
        <end position="274"/>
    </location>
</feature>
<evidence type="ECO:0000313" key="3">
    <source>
        <dbReference type="EMBL" id="WUM18462.1"/>
    </source>
</evidence>